<dbReference type="STRING" id="1121098.HMPREF1534_00513"/>
<dbReference type="eggNOG" id="ENOG5033GSF">
    <property type="taxonomic scope" value="Bacteria"/>
</dbReference>
<reference evidence="1 2" key="1">
    <citation type="submission" date="2013-04" db="EMBL/GenBank/DDBJ databases">
        <title>The Genome Sequence of Bacteroides massiliensis DSM 17679.</title>
        <authorList>
            <consortium name="The Broad Institute Genomics Platform"/>
            <person name="Earl A."/>
            <person name="Ward D."/>
            <person name="Feldgarden M."/>
            <person name="Gevers D."/>
            <person name="Martens E."/>
            <person name="Fenner L."/>
            <person name="Roux V."/>
            <person name="Mallet M.N."/>
            <person name="Raoult D."/>
            <person name="Walker B."/>
            <person name="Young S."/>
            <person name="Zeng Q."/>
            <person name="Gargeya S."/>
            <person name="Fitzgerald M."/>
            <person name="Haas B."/>
            <person name="Abouelleil A."/>
            <person name="Allen A.W."/>
            <person name="Alvarado L."/>
            <person name="Arachchi H.M."/>
            <person name="Berlin A.M."/>
            <person name="Chapman S.B."/>
            <person name="Gainer-Dewar J."/>
            <person name="Goldberg J."/>
            <person name="Griggs A."/>
            <person name="Gujja S."/>
            <person name="Hansen M."/>
            <person name="Howarth C."/>
            <person name="Imamovic A."/>
            <person name="Ireland A."/>
            <person name="Larimer J."/>
            <person name="McCowan C."/>
            <person name="Murphy C."/>
            <person name="Pearson M."/>
            <person name="Poon T.W."/>
            <person name="Priest M."/>
            <person name="Roberts A."/>
            <person name="Saif S."/>
            <person name="Shea T."/>
            <person name="Sisk P."/>
            <person name="Sykes S."/>
            <person name="Wortman J."/>
            <person name="Nusbaum C."/>
            <person name="Birren B."/>
        </authorList>
    </citation>
    <scope>NUCLEOTIDE SEQUENCE [LARGE SCALE GENOMIC DNA]</scope>
    <source>
        <strain evidence="2">B84634 / Timone 84634 / DSM 17679 / JCM 13223</strain>
    </source>
</reference>
<name>U6RPL9_9BACT</name>
<protein>
    <submittedName>
        <fullName evidence="1">Uncharacterized protein</fullName>
    </submittedName>
</protein>
<dbReference type="EMBL" id="AQHY01000007">
    <property type="protein sequence ID" value="EOA57746.1"/>
    <property type="molecule type" value="Genomic_DNA"/>
</dbReference>
<organism evidence="1 2">
    <name type="scientific">Phocaeicola massiliensis B84634 = Timone 84634 = DSM 17679 = JCM 13223</name>
    <dbReference type="NCBI Taxonomy" id="1121098"/>
    <lineage>
        <taxon>Bacteria</taxon>
        <taxon>Pseudomonadati</taxon>
        <taxon>Bacteroidota</taxon>
        <taxon>Bacteroidia</taxon>
        <taxon>Bacteroidales</taxon>
        <taxon>Bacteroidaceae</taxon>
        <taxon>Phocaeicola</taxon>
    </lineage>
</organism>
<evidence type="ECO:0000313" key="1">
    <source>
        <dbReference type="EMBL" id="EOA57746.1"/>
    </source>
</evidence>
<comment type="caution">
    <text evidence="1">The sequence shown here is derived from an EMBL/GenBank/DDBJ whole genome shotgun (WGS) entry which is preliminary data.</text>
</comment>
<sequence>MFLSVLLGVVGCYISYAQSGYIVSTASRQANTFVESPEKQFIDDHFKYYSLCDWTPGMKFMVIPERKDLVIPVFKSAENGKDVNSGELKNKIMEFLGTEVTDRGFVHFNFDCEGKLYYHEVKNITLEQYCMKPKAGIPTLAYLGDVDIAKDLLEGETLYMRTDKVRIDDPNSTSGYKEVYIGMNEKVTVIAVGVGSRAFPVKIVFSDVKGNTYYQPVAVSKTNCGMLDNDFIMEKKNKYFPNAFGFSDANAKKSQTLMEKYGKKAIYLKAETECIDDAGMTVKLPKYTQFVIKNIIVENGSQSVTLDLTATDGKLYRIKTTFVHASVTNLALRNDGYFADVFGIGDLRAKYPDTTEETWDLISHGEVRKGMTTDECRLSLGYPIRVHKVTGGYETWYYQRKSLDFTYKKLERIN</sequence>
<dbReference type="AlphaFoldDB" id="U6RPL9"/>
<proteinExistence type="predicted"/>
<dbReference type="PATRIC" id="fig|1121098.3.peg.521"/>
<keyword evidence="2" id="KW-1185">Reference proteome</keyword>
<dbReference type="Proteomes" id="UP000017831">
    <property type="component" value="Unassembled WGS sequence"/>
</dbReference>
<evidence type="ECO:0000313" key="2">
    <source>
        <dbReference type="Proteomes" id="UP000017831"/>
    </source>
</evidence>
<dbReference type="HOGENOM" id="CLU_061961_0_0_10"/>
<accession>U6RPL9</accession>
<gene>
    <name evidence="1" type="ORF">HMPREF1534_00513</name>
</gene>